<proteinExistence type="predicted"/>
<keyword evidence="1" id="KW-1133">Transmembrane helix</keyword>
<dbReference type="InterPro" id="IPR029058">
    <property type="entry name" value="AB_hydrolase_fold"/>
</dbReference>
<dbReference type="Gene3D" id="2.60.120.560">
    <property type="entry name" value="Exo-inulinase, domain 1"/>
    <property type="match status" value="1"/>
</dbReference>
<evidence type="ECO:0000313" key="3">
    <source>
        <dbReference type="Proteomes" id="UP000179106"/>
    </source>
</evidence>
<reference evidence="2 3" key="1">
    <citation type="journal article" date="2016" name="Nat. Commun.">
        <title>Thousands of microbial genomes shed light on interconnected biogeochemical processes in an aquifer system.</title>
        <authorList>
            <person name="Anantharaman K."/>
            <person name="Brown C.T."/>
            <person name="Hug L.A."/>
            <person name="Sharon I."/>
            <person name="Castelle C.J."/>
            <person name="Probst A.J."/>
            <person name="Thomas B.C."/>
            <person name="Singh A."/>
            <person name="Wilkins M.J."/>
            <person name="Karaoz U."/>
            <person name="Brodie E.L."/>
            <person name="Williams K.H."/>
            <person name="Hubbard S.S."/>
            <person name="Banfield J.F."/>
        </authorList>
    </citation>
    <scope>NUCLEOTIDE SEQUENCE [LARGE SCALE GENOMIC DNA]</scope>
</reference>
<evidence type="ECO:0000256" key="1">
    <source>
        <dbReference type="SAM" id="Phobius"/>
    </source>
</evidence>
<dbReference type="STRING" id="1802126.A3B25_00930"/>
<dbReference type="InterPro" id="IPR000801">
    <property type="entry name" value="Esterase-like"/>
</dbReference>
<dbReference type="InterPro" id="IPR036366">
    <property type="entry name" value="PGBDSf"/>
</dbReference>
<keyword evidence="1" id="KW-0812">Transmembrane</keyword>
<feature type="transmembrane region" description="Helical" evidence="1">
    <location>
        <begin position="12"/>
        <end position="33"/>
    </location>
</feature>
<dbReference type="SUPFAM" id="SSF47090">
    <property type="entry name" value="PGBD-like"/>
    <property type="match status" value="1"/>
</dbReference>
<protein>
    <recommendedName>
        <fullName evidence="4">Peptidoglycan binding-like domain-containing protein</fullName>
    </recommendedName>
</protein>
<dbReference type="Gene3D" id="1.10.101.10">
    <property type="entry name" value="PGBD-like superfamily/PGBD"/>
    <property type="match status" value="1"/>
</dbReference>
<dbReference type="Pfam" id="PF00756">
    <property type="entry name" value="Esterase"/>
    <property type="match status" value="1"/>
</dbReference>
<name>A0A1G2GRA6_9BACT</name>
<organism evidence="2 3">
    <name type="scientific">Candidatus Ryanbacteria bacterium RIFCSPLOWO2_01_FULL_48_26</name>
    <dbReference type="NCBI Taxonomy" id="1802126"/>
    <lineage>
        <taxon>Bacteria</taxon>
        <taxon>Candidatus Ryaniibacteriota</taxon>
    </lineage>
</organism>
<gene>
    <name evidence="2" type="ORF">A3B25_00930</name>
</gene>
<sequence>MRNRILELCNLPKLACCIFVYSIVLGSFFVFGASRASATTASDNFNRADGGLGANWTTVAGTVAPPIKGNKINLEDESAGLHSAYWSAVSFTSDQYAQATFPNTPNGTNFGPGIAVRLADSRGYLLWWGNSQNTMSIWRMDSASTWTQIANSSNDLTISTSDVWKFEAVGSNLVGYQNGTIVVKTTDTTYTGGSPGVWLYYPANQLDDWSGGDASFSATLLSTDNNGVKSYTMISAYNGNGTHVLRVLEPTSTVAGVAHSFLYALPVGPESDYTYGNGLETLRGLGAHNTYNVTIIAPSFSSDPWYADHPTDSNYKYESFMASELQPWVAANLATSGNEQHWLLGFSKSGSGPMGGLLLRHPTLFTLGAFWDSAFNISAYNDYAGSSDVNYGTDANFQNNYRLTAALLETYKTPFLTDNRIWISAATSGIFYTATTDFDALLTTKSIQHTMSLTGTARAHNWDSGWVPEALAALRLDSLPVVTAFSIPTTASSLIVDITTFTASDSVSVTGYKLTETSTAPSAGDSGWAVTASTTYTFSSAGSKTLYAWAKNAAGNVSASASSSVTVTLLTIGGTISGLTGTAVLQNNGGDDFSLSANGSFTFPTAVNDGANYAVTVLTLPTGQTCVATNSSGTVASANVTSVSISCSNVVLNIVLAGGGVCGNCLIPPVAPSGGLKISVNQGSNDVIASTTITLLSGQFTKYLGYGQTDADIKRLQVLLNSDPSTQLAYAGPGSPSKETNFFGSLTKKAVIKFQEKYAMDILSPWNLVKGTGIVGRTTLAKINEIVTKSPGR</sequence>
<keyword evidence="1" id="KW-0472">Membrane</keyword>
<dbReference type="EMBL" id="MHNW01000040">
    <property type="protein sequence ID" value="OGZ52745.1"/>
    <property type="molecule type" value="Genomic_DNA"/>
</dbReference>
<evidence type="ECO:0000313" key="2">
    <source>
        <dbReference type="EMBL" id="OGZ52745.1"/>
    </source>
</evidence>
<accession>A0A1G2GRA6</accession>
<dbReference type="Proteomes" id="UP000179106">
    <property type="component" value="Unassembled WGS sequence"/>
</dbReference>
<dbReference type="InterPro" id="IPR036365">
    <property type="entry name" value="PGBD-like_sf"/>
</dbReference>
<dbReference type="AlphaFoldDB" id="A0A1G2GRA6"/>
<evidence type="ECO:0008006" key="4">
    <source>
        <dbReference type="Google" id="ProtNLM"/>
    </source>
</evidence>
<comment type="caution">
    <text evidence="2">The sequence shown here is derived from an EMBL/GenBank/DDBJ whole genome shotgun (WGS) entry which is preliminary data.</text>
</comment>
<dbReference type="Gene3D" id="3.40.50.1820">
    <property type="entry name" value="alpha/beta hydrolase"/>
    <property type="match status" value="1"/>
</dbReference>